<reference evidence="2" key="1">
    <citation type="submission" date="2024-05" db="EMBL/GenBank/DDBJ databases">
        <title>Isolation and characterization of Sporomusa carbonis sp. nov., a carboxydotrophic hydrogenogen in the genus of Sporomusa isolated from a charcoal burning pile.</title>
        <authorList>
            <person name="Boeer T."/>
            <person name="Rosenbaum F."/>
            <person name="Eysell L."/>
            <person name="Mueller V."/>
            <person name="Daniel R."/>
            <person name="Poehlein A."/>
        </authorList>
    </citation>
    <scope>NUCLEOTIDE SEQUENCE [LARGE SCALE GENOMIC DNA]</scope>
    <source>
        <strain evidence="2">DSM 3132</strain>
    </source>
</reference>
<keyword evidence="3" id="KW-1185">Reference proteome</keyword>
<sequence>MISVTIRNLYEWLKEKKQIIYENCQEPILIEEPKLINSDKQCGSTITRPPDSYIGLLHSVYVVGGTRIIINSDKELLYDELALFQHSDYGVKPHSILQLTAKDKANIKAWTVTSIIKEGILINCDHDANYFHWLVECLPKLVFLDTFEEFRDIPLLVREDLHPNLLQALERINKTHPIIHVKYGHLYLVEKLIYVSDLSRILDRYHGTWNLETDSVIGPYWLKKLVEKLTLGYHTATPWRKLYLYRGNRYRCLLNESEVELELLKRGFEIIDLQARTFEFQLILFSQAETVIAPSAATLTNILLCQKNTRIVALTHDYEGIGFHIWPQLAAVSEVFVEQFIGRRVHKQEWVHDDYTIPLDRFFAYLDSVMHSGGRC</sequence>
<dbReference type="RefSeq" id="WP_093796640.1">
    <property type="nucleotide sequence ID" value="NZ_CP155571.1"/>
</dbReference>
<dbReference type="Pfam" id="PF04577">
    <property type="entry name" value="Glyco_transf_61"/>
    <property type="match status" value="1"/>
</dbReference>
<name>A0ABZ3JB44_SPOA4</name>
<dbReference type="InterPro" id="IPR049625">
    <property type="entry name" value="Glyco_transf_61_cat"/>
</dbReference>
<evidence type="ECO:0000313" key="3">
    <source>
        <dbReference type="Proteomes" id="UP000216052"/>
    </source>
</evidence>
<accession>A0ABZ3JB44</accession>
<evidence type="ECO:0000259" key="1">
    <source>
        <dbReference type="Pfam" id="PF04577"/>
    </source>
</evidence>
<organism evidence="2 3">
    <name type="scientific">Sporomusa acidovorans (strain ATCC 49682 / DSM 3132 / Mol)</name>
    <dbReference type="NCBI Taxonomy" id="1123286"/>
    <lineage>
        <taxon>Bacteria</taxon>
        <taxon>Bacillati</taxon>
        <taxon>Bacillota</taxon>
        <taxon>Negativicutes</taxon>
        <taxon>Selenomonadales</taxon>
        <taxon>Sporomusaceae</taxon>
        <taxon>Sporomusa</taxon>
    </lineage>
</organism>
<evidence type="ECO:0000313" key="2">
    <source>
        <dbReference type="EMBL" id="XFO75041.1"/>
    </source>
</evidence>
<dbReference type="Proteomes" id="UP000216052">
    <property type="component" value="Chromosome"/>
</dbReference>
<feature type="domain" description="Glycosyltransferase 61 catalytic" evidence="1">
    <location>
        <begin position="130"/>
        <end position="312"/>
    </location>
</feature>
<dbReference type="EMBL" id="CP155571">
    <property type="protein sequence ID" value="XFO75041.1"/>
    <property type="molecule type" value="Genomic_DNA"/>
</dbReference>
<proteinExistence type="predicted"/>
<protein>
    <recommendedName>
        <fullName evidence="1">Glycosyltransferase 61 catalytic domain-containing protein</fullName>
    </recommendedName>
</protein>
<gene>
    <name evidence="2" type="ORF">SPACI_051520</name>
</gene>